<gene>
    <name evidence="1" type="ORF">I7I52_06625</name>
</gene>
<comment type="caution">
    <text evidence="1">The sequence shown here is derived from an EMBL/GenBank/DDBJ whole genome shotgun (WGS) entry which is preliminary data.</text>
</comment>
<evidence type="ECO:0000313" key="1">
    <source>
        <dbReference type="EMBL" id="KAG5296095.1"/>
    </source>
</evidence>
<dbReference type="EMBL" id="JAEVHI010000003">
    <property type="protein sequence ID" value="KAG5296095.1"/>
    <property type="molecule type" value="Genomic_DNA"/>
</dbReference>
<dbReference type="VEuPathDB" id="FungiDB:I7I52_06625"/>
<dbReference type="Proteomes" id="UP000670092">
    <property type="component" value="Unassembled WGS sequence"/>
</dbReference>
<protein>
    <submittedName>
        <fullName evidence="1">Xanthine dehydrogenase</fullName>
    </submittedName>
</protein>
<sequence length="76" mass="8477">MLACIRWLGSSGNMSLPSKGLGVLTSLTRYRNGWVSFMDHSVDFVHQASSCPYTPLSEMPMIRKPANSLYLITILK</sequence>
<name>A0A8H7YPG1_AJECA</name>
<evidence type="ECO:0000313" key="2">
    <source>
        <dbReference type="Proteomes" id="UP000670092"/>
    </source>
</evidence>
<organism evidence="1 2">
    <name type="scientific">Ajellomyces capsulatus</name>
    <name type="common">Darling's disease fungus</name>
    <name type="synonym">Histoplasma capsulatum</name>
    <dbReference type="NCBI Taxonomy" id="5037"/>
    <lineage>
        <taxon>Eukaryota</taxon>
        <taxon>Fungi</taxon>
        <taxon>Dikarya</taxon>
        <taxon>Ascomycota</taxon>
        <taxon>Pezizomycotina</taxon>
        <taxon>Eurotiomycetes</taxon>
        <taxon>Eurotiomycetidae</taxon>
        <taxon>Onygenales</taxon>
        <taxon>Ajellomycetaceae</taxon>
        <taxon>Histoplasma</taxon>
    </lineage>
</organism>
<accession>A0A8H7YPG1</accession>
<proteinExistence type="predicted"/>
<reference evidence="1 2" key="1">
    <citation type="submission" date="2021-01" db="EMBL/GenBank/DDBJ databases">
        <title>Chromosome-level genome assembly of a human fungal pathogen reveals clustering of transcriptionally co-regulated genes.</title>
        <authorList>
            <person name="Voorhies M."/>
            <person name="Cohen S."/>
            <person name="Shea T.P."/>
            <person name="Petrus S."/>
            <person name="Munoz J.F."/>
            <person name="Poplawski S."/>
            <person name="Goldman W.E."/>
            <person name="Michael T."/>
            <person name="Cuomo C.A."/>
            <person name="Sil A."/>
            <person name="Beyhan S."/>
        </authorList>
    </citation>
    <scope>NUCLEOTIDE SEQUENCE [LARGE SCALE GENOMIC DNA]</scope>
    <source>
        <strain evidence="1 2">G184AR</strain>
    </source>
</reference>
<dbReference type="AlphaFoldDB" id="A0A8H7YPG1"/>